<protein>
    <submittedName>
        <fullName evidence="1">Uncharacterized protein</fullName>
    </submittedName>
</protein>
<sequence length="536" mass="56052">MAPMHGSDGGQAVRRPVLGADPDEDLEQMQREFLQSSSRPAAQVVRRLQPPAVSGSGLSVGDSAGQQAPGREADAAAKEASGSDMLDFAQRMGEAIKEFEIKERGASAATASAAAASVAKEAPKKMSLFAQRRLAQQSQGSSSSGSAGSDGRASQGAGPSPAATFLPKLMAPIPEHRPAGPPGDQLTSVHEQISRENADRISGMTDAEIHQAQDEIRAALSGDAIKRLLSRKQAARDSAPQPPAESEGGDKSGSGRPPKQVRFAADAPGAENSGADEVPPPPPPAEWVDDADAAEPRGFFDVDDNSTGQDGGFYASMRRKQFPSEVVEDAQLAWMLGHQQSKSPMEQAISESRARDSRAAAAAVAASSAEDPLQSPASCLRFAFDGQILEEEDTVPTNAGLHHHGDEPDRAGYTIPELLHLSRSAVPAQRAVTMATLGAIVHKINVGAWDLAQSAEVYAGLLDWQAELYFAHGIADASKTSRAEAVVALWTWVVEAAKHKTLVRLATGGQVEVGTGALPGPEVNLLPEPVVAKGVL</sequence>
<proteinExistence type="predicted"/>
<keyword evidence="2" id="KW-1185">Reference proteome</keyword>
<accession>A0ACC1KV70</accession>
<organism evidence="1 2">
    <name type="scientific">Coemansia helicoidea</name>
    <dbReference type="NCBI Taxonomy" id="1286919"/>
    <lineage>
        <taxon>Eukaryota</taxon>
        <taxon>Fungi</taxon>
        <taxon>Fungi incertae sedis</taxon>
        <taxon>Zoopagomycota</taxon>
        <taxon>Kickxellomycotina</taxon>
        <taxon>Kickxellomycetes</taxon>
        <taxon>Kickxellales</taxon>
        <taxon>Kickxellaceae</taxon>
        <taxon>Coemansia</taxon>
    </lineage>
</organism>
<comment type="caution">
    <text evidence="1">The sequence shown here is derived from an EMBL/GenBank/DDBJ whole genome shotgun (WGS) entry which is preliminary data.</text>
</comment>
<dbReference type="EMBL" id="JANBUN010002208">
    <property type="protein sequence ID" value="KAJ2795306.1"/>
    <property type="molecule type" value="Genomic_DNA"/>
</dbReference>
<gene>
    <name evidence="1" type="ORF">H4R21_005161</name>
</gene>
<name>A0ACC1KV70_9FUNG</name>
<evidence type="ECO:0000313" key="1">
    <source>
        <dbReference type="EMBL" id="KAJ2795306.1"/>
    </source>
</evidence>
<feature type="non-terminal residue" evidence="1">
    <location>
        <position position="536"/>
    </location>
</feature>
<dbReference type="Proteomes" id="UP001140087">
    <property type="component" value="Unassembled WGS sequence"/>
</dbReference>
<reference evidence="1" key="1">
    <citation type="submission" date="2022-07" db="EMBL/GenBank/DDBJ databases">
        <title>Phylogenomic reconstructions and comparative analyses of Kickxellomycotina fungi.</title>
        <authorList>
            <person name="Reynolds N.K."/>
            <person name="Stajich J.E."/>
            <person name="Barry K."/>
            <person name="Grigoriev I.V."/>
            <person name="Crous P."/>
            <person name="Smith M.E."/>
        </authorList>
    </citation>
    <scope>NUCLEOTIDE SEQUENCE</scope>
    <source>
        <strain evidence="1">BCRC 34780</strain>
    </source>
</reference>
<evidence type="ECO:0000313" key="2">
    <source>
        <dbReference type="Proteomes" id="UP001140087"/>
    </source>
</evidence>